<dbReference type="AlphaFoldDB" id="A0A9N8RZ26"/>
<comment type="caution">
    <text evidence="5">The sequence shown here is derived from an EMBL/GenBank/DDBJ whole genome shotgun (WGS) entry which is preliminary data.</text>
</comment>
<feature type="domain" description="Baseplate hub protein gp44/GpP-like C-terminal" evidence="3">
    <location>
        <begin position="255"/>
        <end position="340"/>
    </location>
</feature>
<keyword evidence="6" id="KW-1185">Reference proteome</keyword>
<feature type="region of interest" description="Disordered" evidence="1">
    <location>
        <begin position="324"/>
        <end position="355"/>
    </location>
</feature>
<dbReference type="Pfam" id="PF21929">
    <property type="entry name" value="GpP_4th"/>
    <property type="match status" value="1"/>
</dbReference>
<dbReference type="Proteomes" id="UP000789704">
    <property type="component" value="Unassembled WGS sequence"/>
</dbReference>
<name>A0A9N8RZ26_9BURK</name>
<dbReference type="SUPFAM" id="SSF69279">
    <property type="entry name" value="Phage tail proteins"/>
    <property type="match status" value="2"/>
</dbReference>
<dbReference type="EMBL" id="CAJQZC010000006">
    <property type="protein sequence ID" value="CAG4906042.1"/>
    <property type="molecule type" value="Genomic_DNA"/>
</dbReference>
<dbReference type="InterPro" id="IPR026276">
    <property type="entry name" value="Baseplate_GpP"/>
</dbReference>
<dbReference type="InterPro" id="IPR053981">
    <property type="entry name" value="Gp44/GpP-like_2nd"/>
</dbReference>
<feature type="domain" description="Baseplate hub protein gp44/GpP-like second" evidence="4">
    <location>
        <begin position="95"/>
        <end position="177"/>
    </location>
</feature>
<accession>A0A9N8RZ26</accession>
<dbReference type="Gene3D" id="2.30.300.10">
    <property type="entry name" value="Baseplate protein-like domain - beta roll fold"/>
    <property type="match status" value="1"/>
</dbReference>
<protein>
    <recommendedName>
        <fullName evidence="7">Baseplate protein</fullName>
    </recommendedName>
</protein>
<evidence type="ECO:0000259" key="2">
    <source>
        <dbReference type="Pfam" id="PF21683"/>
    </source>
</evidence>
<dbReference type="Gene3D" id="3.55.50.10">
    <property type="entry name" value="Baseplate protein-like domains"/>
    <property type="match status" value="1"/>
</dbReference>
<sequence length="371" mass="40447">MDDANNAVTLSVNGRNYGGWKSVSIGAGIERCSRDFNLSVTWKWPGQSTAIGIRQGDRAEVRIGNDLVLTGWVYASPIRHDRASIDLSVSGRSLTSDLVDCGANNKPSQWRNQTVARIVTALVAPYGIKVIDQTGDSVTLADHTIQPGETIFESIDRLLTLSHLFATDDGRGRLVIANPGSAGRAVDQLVVGENILGGDAALDFSGVFSEYVCKGQHAGSDDMYGAATSEISASVSDSRIKRKRVKVIQESGNITTAMANGRVKWERDNRISKALATTYNVQGWRQSSGRLWIPNQIVHIVDPIIGFDRDMLIVETTYVEGDQGTTTTLKVAPPDGYMPEPDDPHKRRKLKKGKKGDNFEYLLPADWESNG</sequence>
<dbReference type="InterPro" id="IPR053982">
    <property type="entry name" value="Gp44/GpP-like_C"/>
</dbReference>
<evidence type="ECO:0000256" key="1">
    <source>
        <dbReference type="SAM" id="MobiDB-lite"/>
    </source>
</evidence>
<evidence type="ECO:0008006" key="7">
    <source>
        <dbReference type="Google" id="ProtNLM"/>
    </source>
</evidence>
<evidence type="ECO:0000313" key="6">
    <source>
        <dbReference type="Proteomes" id="UP000789704"/>
    </source>
</evidence>
<dbReference type="RefSeq" id="WP_228879279.1">
    <property type="nucleotide sequence ID" value="NZ_CAJQZC010000006.1"/>
</dbReference>
<organism evidence="5 6">
    <name type="scientific">Paraburkholderia saeva</name>
    <dbReference type="NCBI Taxonomy" id="2777537"/>
    <lineage>
        <taxon>Bacteria</taxon>
        <taxon>Pseudomonadati</taxon>
        <taxon>Pseudomonadota</taxon>
        <taxon>Betaproteobacteria</taxon>
        <taxon>Burkholderiales</taxon>
        <taxon>Burkholderiaceae</taxon>
        <taxon>Paraburkholderia</taxon>
    </lineage>
</organism>
<dbReference type="InterPro" id="IPR023399">
    <property type="entry name" value="Baseplate-like_2-layer_sand"/>
</dbReference>
<dbReference type="PIRSF" id="PIRSF004440">
    <property type="entry name" value="GpP"/>
    <property type="match status" value="1"/>
</dbReference>
<evidence type="ECO:0000313" key="5">
    <source>
        <dbReference type="EMBL" id="CAG4906042.1"/>
    </source>
</evidence>
<dbReference type="InterPro" id="IPR049354">
    <property type="entry name" value="GpP-like_N"/>
</dbReference>
<evidence type="ECO:0000259" key="4">
    <source>
        <dbReference type="Pfam" id="PF22255"/>
    </source>
</evidence>
<reference evidence="5" key="1">
    <citation type="submission" date="2021-04" db="EMBL/GenBank/DDBJ databases">
        <authorList>
            <person name="Vanwijnsberghe S."/>
        </authorList>
    </citation>
    <scope>NUCLEOTIDE SEQUENCE</scope>
    <source>
        <strain evidence="5">LMG 31841</strain>
    </source>
</reference>
<dbReference type="Pfam" id="PF22255">
    <property type="entry name" value="Gp44-like_2nd"/>
    <property type="match status" value="1"/>
</dbReference>
<dbReference type="Pfam" id="PF21683">
    <property type="entry name" value="GpP-like_1st"/>
    <property type="match status" value="1"/>
</dbReference>
<gene>
    <name evidence="5" type="ORF">LMG31841_03517</name>
</gene>
<dbReference type="Gene3D" id="3.30.1920.10">
    <property type="entry name" value="Baseplate protein-like domains - 2 layer sandwich fold"/>
    <property type="match status" value="1"/>
</dbReference>
<feature type="domain" description="Baseplate hub protein gp44-like N-terminal" evidence="2">
    <location>
        <begin position="8"/>
        <end position="93"/>
    </location>
</feature>
<proteinExistence type="predicted"/>
<evidence type="ECO:0000259" key="3">
    <source>
        <dbReference type="Pfam" id="PF21929"/>
    </source>
</evidence>